<dbReference type="InterPro" id="IPR018713">
    <property type="entry name" value="MPAB/Lcp_cat_dom"/>
</dbReference>
<reference evidence="2 3" key="1">
    <citation type="submission" date="2016-03" db="EMBL/GenBank/DDBJ databases">
        <title>Complete genome sequence of a soil Actinobacterium, Nocardioides dokdonensis FR1436.</title>
        <authorList>
            <person name="Kwon S.-K."/>
            <person name="Kim K."/>
            <person name="Kim J.F."/>
        </authorList>
    </citation>
    <scope>NUCLEOTIDE SEQUENCE [LARGE SCALE GENOMIC DNA]</scope>
    <source>
        <strain evidence="2 3">FR1436</strain>
    </source>
</reference>
<proteinExistence type="predicted"/>
<dbReference type="PANTHER" id="PTHR36151">
    <property type="entry name" value="BLR2777 PROTEIN"/>
    <property type="match status" value="1"/>
</dbReference>
<evidence type="ECO:0000313" key="2">
    <source>
        <dbReference type="EMBL" id="ANH39236.1"/>
    </source>
</evidence>
<accession>A0A1A9GME5</accession>
<dbReference type="OrthoDB" id="108890at2"/>
<dbReference type="Proteomes" id="UP000077868">
    <property type="component" value="Chromosome"/>
</dbReference>
<protein>
    <recommendedName>
        <fullName evidence="1">ER-bound oxygenase mpaB/mpaB'/Rubber oxygenase catalytic domain-containing protein</fullName>
    </recommendedName>
</protein>
<organism evidence="2 3">
    <name type="scientific">Nocardioides dokdonensis FR1436</name>
    <dbReference type="NCBI Taxonomy" id="1300347"/>
    <lineage>
        <taxon>Bacteria</taxon>
        <taxon>Bacillati</taxon>
        <taxon>Actinomycetota</taxon>
        <taxon>Actinomycetes</taxon>
        <taxon>Propionibacteriales</taxon>
        <taxon>Nocardioidaceae</taxon>
        <taxon>Nocardioides</taxon>
    </lineage>
</organism>
<dbReference type="RefSeq" id="WP_068110861.1">
    <property type="nucleotide sequence ID" value="NZ_CP015079.1"/>
</dbReference>
<feature type="domain" description="ER-bound oxygenase mpaB/mpaB'/Rubber oxygenase catalytic" evidence="1">
    <location>
        <begin position="21"/>
        <end position="254"/>
    </location>
</feature>
<keyword evidence="3" id="KW-1185">Reference proteome</keyword>
<name>A0A1A9GME5_9ACTN</name>
<dbReference type="Pfam" id="PF09995">
    <property type="entry name" value="MPAB_Lcp_cat"/>
    <property type="match status" value="1"/>
</dbReference>
<dbReference type="KEGG" id="ndk:I601_2820"/>
<sequence>MTRIEHQPLDHGIFGPGSVTWKVYRCPTSMTVGFARTALTEMFDPLVVASVAGTGSLRERASDRYDRTLEYAGALVLGDSATAARMADTLMRIHSRVGGTDPVTGQDYDPNDPAGQLWIHLTQWQSVLHVYERFGPGPLSEDEDRQYWAECAIAAKFQTIDPADVPRDREEMRAYYERVRPSLVVSDVAVEHALLVLEGGNIASRLPGRLRVLSPLVHRVLRRATIATLPGWMREAIGTRQGPVVDAVVTAVVRPALRLAARRPQALARVLAEASPRAYPVLAPAVLDIEPERAGTVTVEEAFRRLGRPLPREQHLAADTDPRRRLAQVAGVTLPGR</sequence>
<dbReference type="PATRIC" id="fig|1300347.3.peg.2817"/>
<dbReference type="PANTHER" id="PTHR36151:SF3">
    <property type="entry name" value="ER-BOUND OXYGENASE MPAB_MPAB'_RUBBER OXYGENASE CATALYTIC DOMAIN-CONTAINING PROTEIN"/>
    <property type="match status" value="1"/>
</dbReference>
<evidence type="ECO:0000313" key="3">
    <source>
        <dbReference type="Proteomes" id="UP000077868"/>
    </source>
</evidence>
<dbReference type="AlphaFoldDB" id="A0A1A9GME5"/>
<dbReference type="STRING" id="1300347.I601_2820"/>
<dbReference type="GO" id="GO:0016491">
    <property type="term" value="F:oxidoreductase activity"/>
    <property type="evidence" value="ECO:0007669"/>
    <property type="project" value="InterPro"/>
</dbReference>
<gene>
    <name evidence="2" type="ORF">I601_2820</name>
</gene>
<dbReference type="EMBL" id="CP015079">
    <property type="protein sequence ID" value="ANH39236.1"/>
    <property type="molecule type" value="Genomic_DNA"/>
</dbReference>
<evidence type="ECO:0000259" key="1">
    <source>
        <dbReference type="Pfam" id="PF09995"/>
    </source>
</evidence>